<evidence type="ECO:0000313" key="20">
    <source>
        <dbReference type="WBParaSite" id="SBAD_0001115801-mRNA-1"/>
    </source>
</evidence>
<dbReference type="PANTHER" id="PTHR11472">
    <property type="entry name" value="DNA REPAIR DEAD HELICASE RAD3/XP-D SUBFAMILY MEMBER"/>
    <property type="match status" value="1"/>
</dbReference>
<sequence>MTAFQELREQRVKTMRLEIGKFEVDFPYVPYPCQVDYMRHVITCLEEGRCGIFDSPTGTGKTLCLLCACFAWRDNFRMKAQSVAPLQTIVGSTNVKGSQISSARPCQESPFMPKIIYSSRTHSQLSQVIKELNKTSYKNVTLYRYIYRAKVCIMGSRDQLCINESVASEPNSVIKTHLCRAKEKVCEDSGSFTFSSKDVAGCIKEATEVLKKLMNEEEALRKEMDHSAKPFGVVDIASDDNGGMDIDLNELAHLVALLGNFEAEIDKIDLTVRDGSSQDLRLKGRTFGGSFLHELLNNSNIRSELRDPILELIDKISSYLAVYVTVDDTVKTNHNLVTLDTKNITRRPLLINHWCFSAGVGMELILRSGLRSVIITSGTLFPLDYFVQEMRMSSALTFESDYAFSSKQCVGGVLTSGPDGISLVGNYENRKNESYLSSLGSSLVNMCRVCPQGMLVFFASYSQLSACCDFWNASGVLERLKKLKRVFVETRNKEQLQILMKEFEEAATDKQKEGGAIMFAVCRGKLSEGFDFADATARTVVIIGIPYPPMLDPRVCLKKEFLNERGSKEKLTGEIWYTLEAVRTVCQAMGRAIRHKDDFGAVVLADSRYITAYTCD</sequence>
<dbReference type="InterPro" id="IPR014013">
    <property type="entry name" value="Helic_SF1/SF2_ATP-bd_DinG/Rad3"/>
</dbReference>
<name>A0A183J4I4_9BILA</name>
<keyword evidence="5" id="KW-0227">DNA damage</keyword>
<protein>
    <recommendedName>
        <fullName evidence="16">Regulator of telomere elongation helicase 1 homolog</fullName>
    </recommendedName>
</protein>
<keyword evidence="11" id="KW-0238">DNA-binding</keyword>
<dbReference type="GO" id="GO:0005634">
    <property type="term" value="C:nucleus"/>
    <property type="evidence" value="ECO:0007669"/>
    <property type="project" value="UniProtKB-SubCell"/>
</dbReference>
<dbReference type="GO" id="GO:0006281">
    <property type="term" value="P:DNA repair"/>
    <property type="evidence" value="ECO:0007669"/>
    <property type="project" value="UniProtKB-KW"/>
</dbReference>
<keyword evidence="8" id="KW-0067">ATP-binding</keyword>
<dbReference type="PANTHER" id="PTHR11472:SF34">
    <property type="entry name" value="REGULATOR OF TELOMERE ELONGATION HELICASE 1"/>
    <property type="match status" value="1"/>
</dbReference>
<dbReference type="InterPro" id="IPR027417">
    <property type="entry name" value="P-loop_NTPase"/>
</dbReference>
<dbReference type="GO" id="GO:0090657">
    <property type="term" value="P:telomeric loop disassembly"/>
    <property type="evidence" value="ECO:0007669"/>
    <property type="project" value="TreeGrafter"/>
</dbReference>
<dbReference type="SMART" id="SM00491">
    <property type="entry name" value="HELICc2"/>
    <property type="match status" value="1"/>
</dbReference>
<reference evidence="18 19" key="2">
    <citation type="submission" date="2018-11" db="EMBL/GenBank/DDBJ databases">
        <authorList>
            <consortium name="Pathogen Informatics"/>
        </authorList>
    </citation>
    <scope>NUCLEOTIDE SEQUENCE [LARGE SCALE GENOMIC DNA]</scope>
</reference>
<evidence type="ECO:0000256" key="15">
    <source>
        <dbReference type="ARBA" id="ARBA00049360"/>
    </source>
</evidence>
<dbReference type="Gene3D" id="3.40.50.300">
    <property type="entry name" value="P-loop containing nucleotide triphosphate hydrolases"/>
    <property type="match status" value="2"/>
</dbReference>
<dbReference type="Pfam" id="PF06733">
    <property type="entry name" value="DEAD_2"/>
    <property type="match status" value="1"/>
</dbReference>
<evidence type="ECO:0000256" key="14">
    <source>
        <dbReference type="ARBA" id="ARBA00023242"/>
    </source>
</evidence>
<evidence type="ECO:0000313" key="19">
    <source>
        <dbReference type="Proteomes" id="UP000270296"/>
    </source>
</evidence>
<proteinExistence type="predicted"/>
<accession>A0A183J4I4</accession>
<dbReference type="Pfam" id="PF23109">
    <property type="entry name" value="ARCH_RTEL1"/>
    <property type="match status" value="1"/>
</dbReference>
<dbReference type="SMART" id="SM00488">
    <property type="entry name" value="DEXDc2"/>
    <property type="match status" value="1"/>
</dbReference>
<dbReference type="WBParaSite" id="SBAD_0001115801-mRNA-1">
    <property type="protein sequence ID" value="SBAD_0001115801-mRNA-1"/>
    <property type="gene ID" value="SBAD_0001115801"/>
</dbReference>
<keyword evidence="10" id="KW-0411">Iron-sulfur</keyword>
<dbReference type="InterPro" id="IPR006554">
    <property type="entry name" value="Helicase-like_DEXD_c2"/>
</dbReference>
<keyword evidence="3" id="KW-0479">Metal-binding</keyword>
<dbReference type="NCBIfam" id="TIGR00604">
    <property type="entry name" value="rad3"/>
    <property type="match status" value="1"/>
</dbReference>
<dbReference type="InterPro" id="IPR013020">
    <property type="entry name" value="Rad3/Chl1-like"/>
</dbReference>
<keyword evidence="7" id="KW-0347">Helicase</keyword>
<keyword evidence="19" id="KW-1185">Reference proteome</keyword>
<dbReference type="GO" id="GO:0070182">
    <property type="term" value="F:DNA polymerase binding"/>
    <property type="evidence" value="ECO:0007669"/>
    <property type="project" value="TreeGrafter"/>
</dbReference>
<dbReference type="EMBL" id="UZAM01014562">
    <property type="protein sequence ID" value="VDP34602.1"/>
    <property type="molecule type" value="Genomic_DNA"/>
</dbReference>
<dbReference type="GO" id="GO:0046872">
    <property type="term" value="F:metal ion binding"/>
    <property type="evidence" value="ECO:0007669"/>
    <property type="project" value="UniProtKB-KW"/>
</dbReference>
<dbReference type="GO" id="GO:0051539">
    <property type="term" value="F:4 iron, 4 sulfur cluster binding"/>
    <property type="evidence" value="ECO:0007669"/>
    <property type="project" value="UniProtKB-KW"/>
</dbReference>
<comment type="catalytic activity">
    <reaction evidence="15">
        <text>ATP + H2O = ADP + phosphate + H(+)</text>
        <dbReference type="Rhea" id="RHEA:13065"/>
        <dbReference type="ChEBI" id="CHEBI:15377"/>
        <dbReference type="ChEBI" id="CHEBI:15378"/>
        <dbReference type="ChEBI" id="CHEBI:30616"/>
        <dbReference type="ChEBI" id="CHEBI:43474"/>
        <dbReference type="ChEBI" id="CHEBI:456216"/>
    </reaction>
</comment>
<evidence type="ECO:0000256" key="2">
    <source>
        <dbReference type="ARBA" id="ARBA00022485"/>
    </source>
</evidence>
<evidence type="ECO:0000256" key="4">
    <source>
        <dbReference type="ARBA" id="ARBA00022741"/>
    </source>
</evidence>
<dbReference type="InterPro" id="IPR010614">
    <property type="entry name" value="RAD3-like_helicase_DEAD"/>
</dbReference>
<evidence type="ECO:0000256" key="11">
    <source>
        <dbReference type="ARBA" id="ARBA00023125"/>
    </source>
</evidence>
<dbReference type="GO" id="GO:0045910">
    <property type="term" value="P:negative regulation of DNA recombination"/>
    <property type="evidence" value="ECO:0007669"/>
    <property type="project" value="TreeGrafter"/>
</dbReference>
<dbReference type="CDD" id="cd18788">
    <property type="entry name" value="SF2_C_XPD"/>
    <property type="match status" value="1"/>
</dbReference>
<dbReference type="InterPro" id="IPR057498">
    <property type="entry name" value="Rtel1_ARCH"/>
</dbReference>
<evidence type="ECO:0000313" key="18">
    <source>
        <dbReference type="EMBL" id="VDP34602.1"/>
    </source>
</evidence>
<keyword evidence="4" id="KW-0547">Nucleotide-binding</keyword>
<dbReference type="AlphaFoldDB" id="A0A183J4I4"/>
<dbReference type="GO" id="GO:0003678">
    <property type="term" value="F:DNA helicase activity"/>
    <property type="evidence" value="ECO:0007669"/>
    <property type="project" value="InterPro"/>
</dbReference>
<evidence type="ECO:0000256" key="9">
    <source>
        <dbReference type="ARBA" id="ARBA00023004"/>
    </source>
</evidence>
<evidence type="ECO:0000256" key="7">
    <source>
        <dbReference type="ARBA" id="ARBA00022806"/>
    </source>
</evidence>
<dbReference type="GO" id="GO:1904430">
    <property type="term" value="P:negative regulation of t-circle formation"/>
    <property type="evidence" value="ECO:0007669"/>
    <property type="project" value="TreeGrafter"/>
</dbReference>
<dbReference type="InterPro" id="IPR045028">
    <property type="entry name" value="DinG/Rad3-like"/>
</dbReference>
<keyword evidence="12" id="KW-0234">DNA repair</keyword>
<evidence type="ECO:0000256" key="13">
    <source>
        <dbReference type="ARBA" id="ARBA00023235"/>
    </source>
</evidence>
<evidence type="ECO:0000256" key="16">
    <source>
        <dbReference type="ARBA" id="ARBA00073810"/>
    </source>
</evidence>
<evidence type="ECO:0000256" key="12">
    <source>
        <dbReference type="ARBA" id="ARBA00023204"/>
    </source>
</evidence>
<dbReference type="Pfam" id="PF13307">
    <property type="entry name" value="Helicase_C_2"/>
    <property type="match status" value="1"/>
</dbReference>
<comment type="subcellular location">
    <subcellularLocation>
        <location evidence="1">Nucleus</location>
    </subcellularLocation>
</comment>
<evidence type="ECO:0000256" key="3">
    <source>
        <dbReference type="ARBA" id="ARBA00022723"/>
    </source>
</evidence>
<keyword evidence="9" id="KW-0408">Iron</keyword>
<keyword evidence="6" id="KW-0378">Hydrolase</keyword>
<dbReference type="GO" id="GO:0016818">
    <property type="term" value="F:hydrolase activity, acting on acid anhydrides, in phosphorus-containing anhydrides"/>
    <property type="evidence" value="ECO:0007669"/>
    <property type="project" value="InterPro"/>
</dbReference>
<reference evidence="20" key="1">
    <citation type="submission" date="2016-06" db="UniProtKB">
        <authorList>
            <consortium name="WormBaseParasite"/>
        </authorList>
    </citation>
    <scope>IDENTIFICATION</scope>
</reference>
<feature type="domain" description="Helicase ATP-binding" evidence="17">
    <location>
        <begin position="20"/>
        <end position="317"/>
    </location>
</feature>
<evidence type="ECO:0000256" key="5">
    <source>
        <dbReference type="ARBA" id="ARBA00022763"/>
    </source>
</evidence>
<dbReference type="OrthoDB" id="19182at2759"/>
<dbReference type="FunFam" id="3.40.50.300:FF:000431">
    <property type="entry name" value="Regulator of telomere elongation helicase 1"/>
    <property type="match status" value="1"/>
</dbReference>
<dbReference type="SUPFAM" id="SSF52540">
    <property type="entry name" value="P-loop containing nucleoside triphosphate hydrolases"/>
    <property type="match status" value="2"/>
</dbReference>
<dbReference type="GO" id="GO:0010569">
    <property type="term" value="P:regulation of double-strand break repair via homologous recombination"/>
    <property type="evidence" value="ECO:0007669"/>
    <property type="project" value="TreeGrafter"/>
</dbReference>
<dbReference type="GO" id="GO:0003677">
    <property type="term" value="F:DNA binding"/>
    <property type="evidence" value="ECO:0007669"/>
    <property type="project" value="UniProtKB-KW"/>
</dbReference>
<dbReference type="PROSITE" id="PS51193">
    <property type="entry name" value="HELICASE_ATP_BIND_2"/>
    <property type="match status" value="1"/>
</dbReference>
<keyword evidence="2" id="KW-0004">4Fe-4S</keyword>
<evidence type="ECO:0000256" key="6">
    <source>
        <dbReference type="ARBA" id="ARBA00022801"/>
    </source>
</evidence>
<dbReference type="InterPro" id="IPR006555">
    <property type="entry name" value="ATP-dep_Helicase_C"/>
</dbReference>
<evidence type="ECO:0000256" key="1">
    <source>
        <dbReference type="ARBA" id="ARBA00004123"/>
    </source>
</evidence>
<keyword evidence="14" id="KW-0539">Nucleus</keyword>
<evidence type="ECO:0000256" key="10">
    <source>
        <dbReference type="ARBA" id="ARBA00023014"/>
    </source>
</evidence>
<organism evidence="20">
    <name type="scientific">Soboliphyme baturini</name>
    <dbReference type="NCBI Taxonomy" id="241478"/>
    <lineage>
        <taxon>Eukaryota</taxon>
        <taxon>Metazoa</taxon>
        <taxon>Ecdysozoa</taxon>
        <taxon>Nematoda</taxon>
        <taxon>Enoplea</taxon>
        <taxon>Dorylaimia</taxon>
        <taxon>Dioctophymatida</taxon>
        <taxon>Dioctophymatoidea</taxon>
        <taxon>Soboliphymatidae</taxon>
        <taxon>Soboliphyme</taxon>
    </lineage>
</organism>
<evidence type="ECO:0000259" key="17">
    <source>
        <dbReference type="PROSITE" id="PS51193"/>
    </source>
</evidence>
<evidence type="ECO:0000256" key="8">
    <source>
        <dbReference type="ARBA" id="ARBA00022840"/>
    </source>
</evidence>
<gene>
    <name evidence="18" type="ORF">SBAD_LOCUS10782</name>
</gene>
<keyword evidence="13" id="KW-0413">Isomerase</keyword>
<dbReference type="GO" id="GO:0005524">
    <property type="term" value="F:ATP binding"/>
    <property type="evidence" value="ECO:0007669"/>
    <property type="project" value="UniProtKB-KW"/>
</dbReference>
<dbReference type="Proteomes" id="UP000270296">
    <property type="component" value="Unassembled WGS sequence"/>
</dbReference>